<dbReference type="EMBL" id="BARV01035282">
    <property type="protein sequence ID" value="GAI55722.1"/>
    <property type="molecule type" value="Genomic_DNA"/>
</dbReference>
<sequence>MAKSTKKSNPSAKRTSNPSPKKPSNPPRKFIPESSGVIPAVIGGAVGGGSCFILRQYFPDDTIPWVDTVVPQPYSRYNVLVPWGMSALSLVLG</sequence>
<proteinExistence type="predicted"/>
<name>X1PHE8_9ZZZZ</name>
<dbReference type="AlphaFoldDB" id="X1PHE8"/>
<organism evidence="2">
    <name type="scientific">marine sediment metagenome</name>
    <dbReference type="NCBI Taxonomy" id="412755"/>
    <lineage>
        <taxon>unclassified sequences</taxon>
        <taxon>metagenomes</taxon>
        <taxon>ecological metagenomes</taxon>
    </lineage>
</organism>
<comment type="caution">
    <text evidence="2">The sequence shown here is derived from an EMBL/GenBank/DDBJ whole genome shotgun (WGS) entry which is preliminary data.</text>
</comment>
<feature type="non-terminal residue" evidence="2">
    <location>
        <position position="93"/>
    </location>
</feature>
<evidence type="ECO:0000256" key="1">
    <source>
        <dbReference type="SAM" id="MobiDB-lite"/>
    </source>
</evidence>
<protein>
    <submittedName>
        <fullName evidence="2">Uncharacterized protein</fullName>
    </submittedName>
</protein>
<gene>
    <name evidence="2" type="ORF">S06H3_55081</name>
</gene>
<accession>X1PHE8</accession>
<evidence type="ECO:0000313" key="2">
    <source>
        <dbReference type="EMBL" id="GAI55722.1"/>
    </source>
</evidence>
<feature type="region of interest" description="Disordered" evidence="1">
    <location>
        <begin position="1"/>
        <end position="32"/>
    </location>
</feature>
<reference evidence="2" key="1">
    <citation type="journal article" date="2014" name="Front. Microbiol.">
        <title>High frequency of phylogenetically diverse reductive dehalogenase-homologous genes in deep subseafloor sedimentary metagenomes.</title>
        <authorList>
            <person name="Kawai M."/>
            <person name="Futagami T."/>
            <person name="Toyoda A."/>
            <person name="Takaki Y."/>
            <person name="Nishi S."/>
            <person name="Hori S."/>
            <person name="Arai W."/>
            <person name="Tsubouchi T."/>
            <person name="Morono Y."/>
            <person name="Uchiyama I."/>
            <person name="Ito T."/>
            <person name="Fujiyama A."/>
            <person name="Inagaki F."/>
            <person name="Takami H."/>
        </authorList>
    </citation>
    <scope>NUCLEOTIDE SEQUENCE</scope>
    <source>
        <strain evidence="2">Expedition CK06-06</strain>
    </source>
</reference>